<keyword evidence="6" id="KW-1185">Reference proteome</keyword>
<feature type="domain" description="NodB homology" evidence="4">
    <location>
        <begin position="92"/>
        <end position="315"/>
    </location>
</feature>
<keyword evidence="2 3" id="KW-0732">Signal</keyword>
<dbReference type="GO" id="GO:0016787">
    <property type="term" value="F:hydrolase activity"/>
    <property type="evidence" value="ECO:0007669"/>
    <property type="project" value="UniProtKB-KW"/>
</dbReference>
<keyword evidence="5" id="KW-0378">Hydrolase</keyword>
<dbReference type="PANTHER" id="PTHR34216">
    <property type="match status" value="1"/>
</dbReference>
<dbReference type="Gene3D" id="3.20.20.370">
    <property type="entry name" value="Glycoside hydrolase/deacetylase"/>
    <property type="match status" value="1"/>
</dbReference>
<feature type="chain" id="PRO_5047177787" evidence="3">
    <location>
        <begin position="32"/>
        <end position="357"/>
    </location>
</feature>
<dbReference type="InterPro" id="IPR011330">
    <property type="entry name" value="Glyco_hydro/deAcase_b/a-brl"/>
</dbReference>
<dbReference type="SUPFAM" id="SSF88713">
    <property type="entry name" value="Glycoside hydrolase/deacetylase"/>
    <property type="match status" value="1"/>
</dbReference>
<dbReference type="EMBL" id="JAUCBP010000013">
    <property type="protein sequence ID" value="MDM7862049.1"/>
    <property type="molecule type" value="Genomic_DNA"/>
</dbReference>
<comment type="caution">
    <text evidence="5">The sequence shown here is derived from an EMBL/GenBank/DDBJ whole genome shotgun (WGS) entry which is preliminary data.</text>
</comment>
<evidence type="ECO:0000256" key="3">
    <source>
        <dbReference type="SAM" id="SignalP"/>
    </source>
</evidence>
<accession>A0ABT7T2R7</accession>
<evidence type="ECO:0000256" key="2">
    <source>
        <dbReference type="ARBA" id="ARBA00022729"/>
    </source>
</evidence>
<gene>
    <name evidence="5" type="ORF">QTP81_15705</name>
</gene>
<dbReference type="PANTHER" id="PTHR34216:SF3">
    <property type="entry name" value="POLY-BETA-1,6-N-ACETYL-D-GLUCOSAMINE N-DEACETYLASE"/>
    <property type="match status" value="1"/>
</dbReference>
<dbReference type="RefSeq" id="WP_289366797.1">
    <property type="nucleotide sequence ID" value="NZ_JAUCBP010000013.1"/>
</dbReference>
<dbReference type="Pfam" id="PF01522">
    <property type="entry name" value="Polysacc_deac_1"/>
    <property type="match status" value="1"/>
</dbReference>
<dbReference type="InterPro" id="IPR051398">
    <property type="entry name" value="Polysacch_Deacetylase"/>
</dbReference>
<reference evidence="5 6" key="1">
    <citation type="submission" date="2023-06" db="EMBL/GenBank/DDBJ databases">
        <title>Alteromonas sp. ASW11-36 isolated from intertidal sand.</title>
        <authorList>
            <person name="Li Y."/>
        </authorList>
    </citation>
    <scope>NUCLEOTIDE SEQUENCE [LARGE SCALE GENOMIC DNA]</scope>
    <source>
        <strain evidence="5 6">ASW11-36</strain>
    </source>
</reference>
<sequence>MNQKTISHLRRLLCCVVVTLLILPSCTFVQAQERDNAVILVYHHVSTQTPPSTSISPEQFAAHLAHINEHHVVLPLDVLVNSLKTGQVLPDKAIAITFDDGYRNILENAHPLLQQYNMPYTIFINPPEIGVRRDQLTWSEVKRMSQEGVLFANHTMDHAHLLSRKENETEAQWLTRTMQNIRAAEAMITEQLDYSLKYLAYPFGEFNFKLRDALLADGYIGFAQHSGAVSSSSDFGAIPRFPSAGIYANLNTLKTKLNSMALNVSNPSDPMFALGAQPEISLELNQTQPKASQVTCFYRNEVITTTTQGQILSFTVPEPLEAGRSRVNCTAPSTVPGRFHWYSQPFFVADENGHYPD</sequence>
<name>A0ABT7T2R7_9ALTE</name>
<evidence type="ECO:0000259" key="4">
    <source>
        <dbReference type="PROSITE" id="PS51677"/>
    </source>
</evidence>
<organism evidence="5 6">
    <name type="scientific">Alteromonas arenosi</name>
    <dbReference type="NCBI Taxonomy" id="3055817"/>
    <lineage>
        <taxon>Bacteria</taxon>
        <taxon>Pseudomonadati</taxon>
        <taxon>Pseudomonadota</taxon>
        <taxon>Gammaproteobacteria</taxon>
        <taxon>Alteromonadales</taxon>
        <taxon>Alteromonadaceae</taxon>
        <taxon>Alteromonas/Salinimonas group</taxon>
        <taxon>Alteromonas</taxon>
    </lineage>
</organism>
<comment type="subcellular location">
    <subcellularLocation>
        <location evidence="1">Secreted</location>
    </subcellularLocation>
</comment>
<feature type="signal peptide" evidence="3">
    <location>
        <begin position="1"/>
        <end position="31"/>
    </location>
</feature>
<proteinExistence type="predicted"/>
<dbReference type="CDD" id="cd10973">
    <property type="entry name" value="CE4_DAC_u4_5s"/>
    <property type="match status" value="1"/>
</dbReference>
<dbReference type="EC" id="3.-.-.-" evidence="5"/>
<protein>
    <submittedName>
        <fullName evidence="5">Polysaccharide deacetylase family protein</fullName>
        <ecNumber evidence="5">3.-.-.-</ecNumber>
    </submittedName>
</protein>
<evidence type="ECO:0000313" key="5">
    <source>
        <dbReference type="EMBL" id="MDM7862049.1"/>
    </source>
</evidence>
<dbReference type="InterPro" id="IPR002509">
    <property type="entry name" value="NODB_dom"/>
</dbReference>
<evidence type="ECO:0000313" key="6">
    <source>
        <dbReference type="Proteomes" id="UP001234343"/>
    </source>
</evidence>
<evidence type="ECO:0000256" key="1">
    <source>
        <dbReference type="ARBA" id="ARBA00004613"/>
    </source>
</evidence>
<dbReference type="PROSITE" id="PS51677">
    <property type="entry name" value="NODB"/>
    <property type="match status" value="1"/>
</dbReference>
<dbReference type="Proteomes" id="UP001234343">
    <property type="component" value="Unassembled WGS sequence"/>
</dbReference>